<organism evidence="6 7">
    <name type="scientific">Stichopus japonicus</name>
    <name type="common">Sea cucumber</name>
    <dbReference type="NCBI Taxonomy" id="307972"/>
    <lineage>
        <taxon>Eukaryota</taxon>
        <taxon>Metazoa</taxon>
        <taxon>Echinodermata</taxon>
        <taxon>Eleutherozoa</taxon>
        <taxon>Echinozoa</taxon>
        <taxon>Holothuroidea</taxon>
        <taxon>Aspidochirotacea</taxon>
        <taxon>Aspidochirotida</taxon>
        <taxon>Stichopodidae</taxon>
        <taxon>Apostichopus</taxon>
    </lineage>
</organism>
<dbReference type="OrthoDB" id="88467at2759"/>
<feature type="signal peptide" evidence="4">
    <location>
        <begin position="1"/>
        <end position="20"/>
    </location>
</feature>
<accession>A0A2G8L465</accession>
<dbReference type="SUPFAM" id="SSF100895">
    <property type="entry name" value="Kazal-type serine protease inhibitors"/>
    <property type="match status" value="2"/>
</dbReference>
<dbReference type="InterPro" id="IPR036058">
    <property type="entry name" value="Kazal_dom_sf"/>
</dbReference>
<evidence type="ECO:0000259" key="5">
    <source>
        <dbReference type="PROSITE" id="PS51465"/>
    </source>
</evidence>
<keyword evidence="2" id="KW-0722">Serine protease inhibitor</keyword>
<dbReference type="CDD" id="cd00104">
    <property type="entry name" value="KAZAL_FS"/>
    <property type="match status" value="1"/>
</dbReference>
<feature type="domain" description="Kazal-like" evidence="5">
    <location>
        <begin position="227"/>
        <end position="282"/>
    </location>
</feature>
<dbReference type="PANTHER" id="PTHR10913:SF45">
    <property type="entry name" value="FOLLISTATIN, ISOFORM A-RELATED"/>
    <property type="match status" value="1"/>
</dbReference>
<dbReference type="Pfam" id="PF00050">
    <property type="entry name" value="Kazal_1"/>
    <property type="match status" value="1"/>
</dbReference>
<dbReference type="InterPro" id="IPR002350">
    <property type="entry name" value="Kazal_dom"/>
</dbReference>
<comment type="caution">
    <text evidence="6">The sequence shown here is derived from an EMBL/GenBank/DDBJ whole genome shotgun (WGS) entry which is preliminary data.</text>
</comment>
<keyword evidence="3" id="KW-1015">Disulfide bond</keyword>
<dbReference type="Gene3D" id="3.30.60.30">
    <property type="match status" value="2"/>
</dbReference>
<proteinExistence type="predicted"/>
<reference evidence="6 7" key="1">
    <citation type="journal article" date="2017" name="PLoS Biol.">
        <title>The sea cucumber genome provides insights into morphological evolution and visceral regeneration.</title>
        <authorList>
            <person name="Zhang X."/>
            <person name="Sun L."/>
            <person name="Yuan J."/>
            <person name="Sun Y."/>
            <person name="Gao Y."/>
            <person name="Zhang L."/>
            <person name="Li S."/>
            <person name="Dai H."/>
            <person name="Hamel J.F."/>
            <person name="Liu C."/>
            <person name="Yu Y."/>
            <person name="Liu S."/>
            <person name="Lin W."/>
            <person name="Guo K."/>
            <person name="Jin S."/>
            <person name="Xu P."/>
            <person name="Storey K.B."/>
            <person name="Huan P."/>
            <person name="Zhang T."/>
            <person name="Zhou Y."/>
            <person name="Zhang J."/>
            <person name="Lin C."/>
            <person name="Li X."/>
            <person name="Xing L."/>
            <person name="Huo D."/>
            <person name="Sun M."/>
            <person name="Wang L."/>
            <person name="Mercier A."/>
            <person name="Li F."/>
            <person name="Yang H."/>
            <person name="Xiang J."/>
        </authorList>
    </citation>
    <scope>NUCLEOTIDE SEQUENCE [LARGE SCALE GENOMIC DNA]</scope>
    <source>
        <strain evidence="6">Shaxun</strain>
        <tissue evidence="6">Muscle</tissue>
    </source>
</reference>
<keyword evidence="7" id="KW-1185">Reference proteome</keyword>
<evidence type="ECO:0000256" key="1">
    <source>
        <dbReference type="ARBA" id="ARBA00022690"/>
    </source>
</evidence>
<keyword evidence="4" id="KW-0732">Signal</keyword>
<dbReference type="GO" id="GO:0030154">
    <property type="term" value="P:cell differentiation"/>
    <property type="evidence" value="ECO:0007669"/>
    <property type="project" value="TreeGrafter"/>
</dbReference>
<evidence type="ECO:0000256" key="2">
    <source>
        <dbReference type="ARBA" id="ARBA00022900"/>
    </source>
</evidence>
<evidence type="ECO:0000313" key="7">
    <source>
        <dbReference type="Proteomes" id="UP000230750"/>
    </source>
</evidence>
<dbReference type="AlphaFoldDB" id="A0A2G8L465"/>
<dbReference type="SMART" id="SM00280">
    <property type="entry name" value="KAZAL"/>
    <property type="match status" value="2"/>
</dbReference>
<dbReference type="GO" id="GO:0005576">
    <property type="term" value="C:extracellular region"/>
    <property type="evidence" value="ECO:0007669"/>
    <property type="project" value="TreeGrafter"/>
</dbReference>
<gene>
    <name evidence="6" type="ORF">BSL78_08042</name>
</gene>
<name>A0A2G8L465_STIJA</name>
<evidence type="ECO:0000313" key="6">
    <source>
        <dbReference type="EMBL" id="PIK54995.1"/>
    </source>
</evidence>
<keyword evidence="1" id="KW-0646">Protease inhibitor</keyword>
<feature type="domain" description="Kazal-like" evidence="5">
    <location>
        <begin position="22"/>
        <end position="75"/>
    </location>
</feature>
<dbReference type="EMBL" id="MRZV01000227">
    <property type="protein sequence ID" value="PIK54995.1"/>
    <property type="molecule type" value="Genomic_DNA"/>
</dbReference>
<dbReference type="PANTHER" id="PTHR10913">
    <property type="entry name" value="FOLLISTATIN-RELATED"/>
    <property type="match status" value="1"/>
</dbReference>
<dbReference type="PROSITE" id="PS51465">
    <property type="entry name" value="KAZAL_2"/>
    <property type="match status" value="2"/>
</dbReference>
<dbReference type="InterPro" id="IPR050653">
    <property type="entry name" value="Prot_Inhib_GrowthFact_Antg"/>
</dbReference>
<protein>
    <recommendedName>
        <fullName evidence="5">Kazal-like domain-containing protein</fullName>
    </recommendedName>
</protein>
<sequence length="672" mass="74604">MKYLCVLAVILLTSTAVTAAIREIAQDCFVDCTARYAPVCGSDGNSYNNECELEGFAGCRNTPDLVKVKDRPCDVGTVVLLDSFEWDMKVPKAKLDAKSAITLNVFAELAKGSDSVSGKNLWKVGIFGSEWEDGYGDKYGYVNQILTTKQASKRAKKGKMLKLKNLRARFDISQIGCGAVAFFCVELARDRDSPVNFELRAGIVFGSIVACRRFDCLRPNITMETESDLPPTCFESCPPPEILGGTVCGNNSVQYDSFCELTKAARCQRVAVRFETLGECPPEITISGVFWTALARPNPDNRRMPLLNNDLYLFNEGSDIVGTDLWQISLFGSANEFGVGIRHNHIPQVLTSELSSQPLTGGYPFNIQFTVPFDTYAVGCEDVPYLCMELKRNPNASIEFVMKKSSGAKVVLSCREVPCLTISDKVHLSFQQVRWNIIVDNFRFNEPSDMSLNISVDVQENSEEIIGGTNLWRIGIYGSRDPAGDDDEKIGFIPQILDKSDALHSPDIIPGRTLVFPLITTQFDLSSIGCGDYRYLCVAIAKSADSVPNFEISNNKNKRKVVTCRQIQCISQEPLPPPPPTALLQYLKWNLTFQRVPEGKGYDVTLTVNIVPMDDTDSINGTDLWRLGLFLSNATGVSWRVRSINLIYLRKRIRPYLSSEAKISFSLVCMVC</sequence>
<feature type="chain" id="PRO_5013748560" description="Kazal-like domain-containing protein" evidence="4">
    <location>
        <begin position="21"/>
        <end position="672"/>
    </location>
</feature>
<dbReference type="Pfam" id="PF07648">
    <property type="entry name" value="Kazal_2"/>
    <property type="match status" value="1"/>
</dbReference>
<evidence type="ECO:0000256" key="3">
    <source>
        <dbReference type="ARBA" id="ARBA00023157"/>
    </source>
</evidence>
<dbReference type="Proteomes" id="UP000230750">
    <property type="component" value="Unassembled WGS sequence"/>
</dbReference>
<evidence type="ECO:0000256" key="4">
    <source>
        <dbReference type="SAM" id="SignalP"/>
    </source>
</evidence>